<dbReference type="SUPFAM" id="SSF53218">
    <property type="entry name" value="Molybdenum cofactor biosynthesis proteins"/>
    <property type="match status" value="1"/>
</dbReference>
<organism evidence="5">
    <name type="scientific">Wuchereria bancrofti</name>
    <dbReference type="NCBI Taxonomy" id="6293"/>
    <lineage>
        <taxon>Eukaryota</taxon>
        <taxon>Metazoa</taxon>
        <taxon>Ecdysozoa</taxon>
        <taxon>Nematoda</taxon>
        <taxon>Chromadorea</taxon>
        <taxon>Rhabditida</taxon>
        <taxon>Spirurina</taxon>
        <taxon>Spiruromorpha</taxon>
        <taxon>Filarioidea</taxon>
        <taxon>Onchocercidae</taxon>
        <taxon>Wuchereria</taxon>
    </lineage>
</organism>
<dbReference type="NCBIfam" id="TIGR00177">
    <property type="entry name" value="molyb_syn"/>
    <property type="match status" value="1"/>
</dbReference>
<dbReference type="SMART" id="SM00852">
    <property type="entry name" value="MoCF_biosynth"/>
    <property type="match status" value="1"/>
</dbReference>
<dbReference type="Pfam" id="PF00994">
    <property type="entry name" value="MoCF_biosynth"/>
    <property type="match status" value="1"/>
</dbReference>
<comment type="similarity">
    <text evidence="2">In the N-terminal section; belongs to the MoaB/Mog family.</text>
</comment>
<dbReference type="WBParaSite" id="maker-PairedContig_5393-snap-gene-0.6-mRNA-1">
    <property type="protein sequence ID" value="maker-PairedContig_5393-snap-gene-0.6-mRNA-1"/>
    <property type="gene ID" value="maker-PairedContig_5393-snap-gene-0.6"/>
</dbReference>
<evidence type="ECO:0000259" key="4">
    <source>
        <dbReference type="SMART" id="SM00852"/>
    </source>
</evidence>
<dbReference type="PANTHER" id="PTHR43764:SF1">
    <property type="entry name" value="MOLYBDOPTERIN MOLYBDOTRANSFERASE"/>
    <property type="match status" value="1"/>
</dbReference>
<evidence type="ECO:0000256" key="1">
    <source>
        <dbReference type="ARBA" id="ARBA00005046"/>
    </source>
</evidence>
<evidence type="ECO:0000256" key="2">
    <source>
        <dbReference type="ARBA" id="ARBA00007589"/>
    </source>
</evidence>
<accession>A0A1I8EVF7</accession>
<name>A0A1I8EVF7_WUCBA</name>
<reference evidence="5" key="1">
    <citation type="submission" date="2016-11" db="UniProtKB">
        <authorList>
            <consortium name="WormBaseParasite"/>
        </authorList>
    </citation>
    <scope>IDENTIFICATION</scope>
    <source>
        <strain evidence="5">pt0022</strain>
    </source>
</reference>
<dbReference type="CDD" id="cd00886">
    <property type="entry name" value="MogA_MoaB"/>
    <property type="match status" value="1"/>
</dbReference>
<comment type="pathway">
    <text evidence="1">Cofactor biosynthesis; molybdopterin biosynthesis.</text>
</comment>
<protein>
    <submittedName>
        <fullName evidence="5">MoCF_biosynth domain-containing protein</fullName>
    </submittedName>
</protein>
<dbReference type="InterPro" id="IPR001453">
    <property type="entry name" value="MoaB/Mog_dom"/>
</dbReference>
<dbReference type="InterPro" id="IPR051920">
    <property type="entry name" value="MPT_Adenylyltrnsfr/MoaC-Rel"/>
</dbReference>
<keyword evidence="3" id="KW-0501">Molybdenum cofactor biosynthesis</keyword>
<feature type="domain" description="MoaB/Mog" evidence="4">
    <location>
        <begin position="35"/>
        <end position="180"/>
    </location>
</feature>
<dbReference type="PANTHER" id="PTHR43764">
    <property type="entry name" value="MOLYBDENUM COFACTOR BIOSYNTHESIS"/>
    <property type="match status" value="1"/>
</dbReference>
<dbReference type="Gene3D" id="3.40.980.10">
    <property type="entry name" value="MoaB/Mog-like domain"/>
    <property type="match status" value="1"/>
</dbReference>
<dbReference type="GO" id="GO:0006777">
    <property type="term" value="P:Mo-molybdopterin cofactor biosynthetic process"/>
    <property type="evidence" value="ECO:0007669"/>
    <property type="project" value="UniProtKB-KW"/>
</dbReference>
<evidence type="ECO:0000256" key="3">
    <source>
        <dbReference type="ARBA" id="ARBA00023150"/>
    </source>
</evidence>
<dbReference type="AlphaFoldDB" id="A0A1I8EVF7"/>
<dbReference type="InterPro" id="IPR036425">
    <property type="entry name" value="MoaB/Mog-like_dom_sf"/>
</dbReference>
<evidence type="ECO:0000313" key="5">
    <source>
        <dbReference type="WBParaSite" id="maker-PairedContig_5393-snap-gene-0.6-mRNA-1"/>
    </source>
</evidence>
<proteinExistence type="inferred from homology"/>
<sequence length="197" mass="21639">MNKHKFKPIELQHLPLNYSMRIAILTVNKLMSNRLIGQVSDSCWNGIREDISGPILRQLIVNSNILSNSDVENFLVSDEKEEITHMLISLCKTFDVIISTGGTGFSPRDVTPEATENVIEKKCGGLETALHMRSLQATPLAALSRLCAGICGSTLIVNLPGSPKAVKECFEVIEKILPHAVELLTAKVANHHHPSNH</sequence>
<dbReference type="STRING" id="6293.A0A1I8EVF7"/>